<dbReference type="InterPro" id="IPR053714">
    <property type="entry name" value="Iso_Racemase_Enz_sf"/>
</dbReference>
<evidence type="ECO:0000256" key="1">
    <source>
        <dbReference type="ARBA" id="ARBA00038414"/>
    </source>
</evidence>
<sequence length="217" mass="22139">MRILLLNPNASAHITARMAASARAELGPDDELVALTNPQGPAVVRSAAQLAQAEATLPALMAPQVARCDAMVLAISLDGAIDRLRPAWGAKPARGMTEAAVAQAAQVAPRVGLLTLGPDMTPLYAARLAALLPPERIAGVMAPALEQAFAPCEGVDEGVLQTLLQAARALPADAYVLAGAVLCGYDGALQAALGQPVFDGVRCAVRQVRGAAAAQGR</sequence>
<gene>
    <name evidence="2" type="ORF">MW290_00575</name>
</gene>
<dbReference type="InterPro" id="IPR052186">
    <property type="entry name" value="Hydantoin_racemase-like"/>
</dbReference>
<dbReference type="PANTHER" id="PTHR28047:SF5">
    <property type="entry name" value="PROTEIN DCG1"/>
    <property type="match status" value="1"/>
</dbReference>
<evidence type="ECO:0000313" key="3">
    <source>
        <dbReference type="Proteomes" id="UP001056201"/>
    </source>
</evidence>
<comment type="similarity">
    <text evidence="1">Belongs to the HyuE racemase family.</text>
</comment>
<dbReference type="Proteomes" id="UP001056201">
    <property type="component" value="Chromosome 1"/>
</dbReference>
<dbReference type="InterPro" id="IPR015942">
    <property type="entry name" value="Asp/Glu/hydantoin_racemase"/>
</dbReference>
<dbReference type="PANTHER" id="PTHR28047">
    <property type="entry name" value="PROTEIN DCG1"/>
    <property type="match status" value="1"/>
</dbReference>
<organism evidence="2 3">
    <name type="scientific">Aquincola tertiaricarbonis</name>
    <dbReference type="NCBI Taxonomy" id="391953"/>
    <lineage>
        <taxon>Bacteria</taxon>
        <taxon>Pseudomonadati</taxon>
        <taxon>Pseudomonadota</taxon>
        <taxon>Betaproteobacteria</taxon>
        <taxon>Burkholderiales</taxon>
        <taxon>Sphaerotilaceae</taxon>
        <taxon>Aquincola</taxon>
    </lineage>
</organism>
<proteinExistence type="inferred from homology"/>
<dbReference type="Pfam" id="PF01177">
    <property type="entry name" value="Asp_Glu_race"/>
    <property type="match status" value="1"/>
</dbReference>
<dbReference type="Gene3D" id="3.40.50.12500">
    <property type="match status" value="1"/>
</dbReference>
<name>A0ABY4S7E2_AQUTE</name>
<protein>
    <submittedName>
        <fullName evidence="2">Aspartate/glutamate racemase family protein</fullName>
    </submittedName>
</protein>
<dbReference type="EMBL" id="CP097635">
    <property type="protein sequence ID" value="URI07154.1"/>
    <property type="molecule type" value="Genomic_DNA"/>
</dbReference>
<dbReference type="RefSeq" id="WP_250195419.1">
    <property type="nucleotide sequence ID" value="NZ_CP097635.1"/>
</dbReference>
<evidence type="ECO:0000313" key="2">
    <source>
        <dbReference type="EMBL" id="URI07154.1"/>
    </source>
</evidence>
<reference evidence="2" key="1">
    <citation type="submission" date="2022-05" db="EMBL/GenBank/DDBJ databases">
        <title>An RpoN-dependent PEP-CTERM gene is involved in floc formation of an Aquincola tertiaricarbonis strain.</title>
        <authorList>
            <person name="Qiu D."/>
            <person name="Xia M."/>
        </authorList>
    </citation>
    <scope>NUCLEOTIDE SEQUENCE</scope>
    <source>
        <strain evidence="2">RN12</strain>
    </source>
</reference>
<keyword evidence="3" id="KW-1185">Reference proteome</keyword>
<accession>A0ABY4S7E2</accession>